<dbReference type="InterPro" id="IPR015424">
    <property type="entry name" value="PyrdxlP-dep_Trfase"/>
</dbReference>
<dbReference type="Pfam" id="PF00155">
    <property type="entry name" value="Aminotran_1_2"/>
    <property type="match status" value="1"/>
</dbReference>
<dbReference type="SUPFAM" id="SSF53383">
    <property type="entry name" value="PLP-dependent transferases"/>
    <property type="match status" value="1"/>
</dbReference>
<dbReference type="EMBL" id="MVGC01000113">
    <property type="protein sequence ID" value="RJE23604.1"/>
    <property type="molecule type" value="Genomic_DNA"/>
</dbReference>
<dbReference type="GO" id="GO:0006520">
    <property type="term" value="P:amino acid metabolic process"/>
    <property type="evidence" value="ECO:0007669"/>
    <property type="project" value="TreeGrafter"/>
</dbReference>
<dbReference type="InterPro" id="IPR004839">
    <property type="entry name" value="Aminotransferase_I/II_large"/>
</dbReference>
<dbReference type="GO" id="GO:0030170">
    <property type="term" value="F:pyridoxal phosphate binding"/>
    <property type="evidence" value="ECO:0007669"/>
    <property type="project" value="InterPro"/>
</dbReference>
<dbReference type="Gene3D" id="3.90.1150.10">
    <property type="entry name" value="Aspartate Aminotransferase, domain 1"/>
    <property type="match status" value="1"/>
</dbReference>
<dbReference type="STRING" id="2070753.A0A3A2ZWB9"/>
<dbReference type="CDD" id="cd00609">
    <property type="entry name" value="AAT_like"/>
    <property type="match status" value="1"/>
</dbReference>
<dbReference type="PANTHER" id="PTHR43795">
    <property type="entry name" value="BIFUNCTIONAL ASPARTATE AMINOTRANSFERASE AND GLUTAMATE/ASPARTATE-PREPHENATE AMINOTRANSFERASE-RELATED"/>
    <property type="match status" value="1"/>
</dbReference>
<name>A0A3A2ZWB9_9EURO</name>
<dbReference type="Gene3D" id="3.40.640.10">
    <property type="entry name" value="Type I PLP-dependent aspartate aminotransferase-like (Major domain)"/>
    <property type="match status" value="1"/>
</dbReference>
<dbReference type="AlphaFoldDB" id="A0A3A2ZWB9"/>
<sequence>MKLCNRYRLHLISDEIYGLSVWDNPKVKDNVGFTSVLSIDAAQFMDPSMVHVVWGLSKKLSLTNGLNKDFGATGIRMGCLISQENRAFLDSAEGISLFNFPSSLADNITAKLLTDDQAVDRFVSLNQSRLAESYQFVTNFLRKHGIPYRESNACLFVWVNLAAAVKGAPLSDEDILSKLSNEKVYVTSGSTYACEEEGWFRFVIAHPRNVLDEGLRRIASAVL</sequence>
<keyword evidence="4" id="KW-1185">Reference proteome</keyword>
<protein>
    <recommendedName>
        <fullName evidence="2">Aminotransferase class I/classII large domain-containing protein</fullName>
    </recommendedName>
</protein>
<reference evidence="4" key="1">
    <citation type="submission" date="2017-02" db="EMBL/GenBank/DDBJ databases">
        <authorList>
            <person name="Tafer H."/>
            <person name="Lopandic K."/>
        </authorList>
    </citation>
    <scope>NUCLEOTIDE SEQUENCE [LARGE SCALE GENOMIC DNA]</scope>
    <source>
        <strain evidence="4">CBS 366.77</strain>
    </source>
</reference>
<dbReference type="PANTHER" id="PTHR43795:SF63">
    <property type="entry name" value="PUTATIVE (AFU_ORTHOLOGUE AFUA_4G00630)-RELATED"/>
    <property type="match status" value="1"/>
</dbReference>
<accession>A0A3A2ZWB9</accession>
<dbReference type="GO" id="GO:0008483">
    <property type="term" value="F:transaminase activity"/>
    <property type="evidence" value="ECO:0007669"/>
    <property type="project" value="TreeGrafter"/>
</dbReference>
<organism evidence="3 4">
    <name type="scientific">Aspergillus sclerotialis</name>
    <dbReference type="NCBI Taxonomy" id="2070753"/>
    <lineage>
        <taxon>Eukaryota</taxon>
        <taxon>Fungi</taxon>
        <taxon>Dikarya</taxon>
        <taxon>Ascomycota</taxon>
        <taxon>Pezizomycotina</taxon>
        <taxon>Eurotiomycetes</taxon>
        <taxon>Eurotiomycetidae</taxon>
        <taxon>Eurotiales</taxon>
        <taxon>Aspergillaceae</taxon>
        <taxon>Aspergillus</taxon>
        <taxon>Aspergillus subgen. Polypaecilum</taxon>
    </lineage>
</organism>
<evidence type="ECO:0000256" key="1">
    <source>
        <dbReference type="ARBA" id="ARBA00022898"/>
    </source>
</evidence>
<evidence type="ECO:0000313" key="3">
    <source>
        <dbReference type="EMBL" id="RJE23604.1"/>
    </source>
</evidence>
<dbReference type="InterPro" id="IPR050478">
    <property type="entry name" value="Ethylene_sulfur-biosynth"/>
</dbReference>
<dbReference type="InterPro" id="IPR015422">
    <property type="entry name" value="PyrdxlP-dep_Trfase_small"/>
</dbReference>
<evidence type="ECO:0000259" key="2">
    <source>
        <dbReference type="Pfam" id="PF00155"/>
    </source>
</evidence>
<dbReference type="OrthoDB" id="7042322at2759"/>
<feature type="domain" description="Aminotransferase class I/classII large" evidence="2">
    <location>
        <begin position="2"/>
        <end position="218"/>
    </location>
</feature>
<keyword evidence="1" id="KW-0663">Pyridoxal phosphate</keyword>
<comment type="caution">
    <text evidence="3">The sequence shown here is derived from an EMBL/GenBank/DDBJ whole genome shotgun (WGS) entry which is preliminary data.</text>
</comment>
<proteinExistence type="predicted"/>
<dbReference type="Proteomes" id="UP000266188">
    <property type="component" value="Unassembled WGS sequence"/>
</dbReference>
<gene>
    <name evidence="3" type="ORF">PHISCL_04060</name>
</gene>
<evidence type="ECO:0000313" key="4">
    <source>
        <dbReference type="Proteomes" id="UP000266188"/>
    </source>
</evidence>
<dbReference type="InterPro" id="IPR015421">
    <property type="entry name" value="PyrdxlP-dep_Trfase_major"/>
</dbReference>